<organism evidence="2 3">
    <name type="scientific">Romanomermis culicivorax</name>
    <name type="common">Nematode worm</name>
    <dbReference type="NCBI Taxonomy" id="13658"/>
    <lineage>
        <taxon>Eukaryota</taxon>
        <taxon>Metazoa</taxon>
        <taxon>Ecdysozoa</taxon>
        <taxon>Nematoda</taxon>
        <taxon>Enoplea</taxon>
        <taxon>Dorylaimia</taxon>
        <taxon>Mermithida</taxon>
        <taxon>Mermithoidea</taxon>
        <taxon>Mermithidae</taxon>
        <taxon>Romanomermis</taxon>
    </lineage>
</organism>
<protein>
    <submittedName>
        <fullName evidence="3">Uncharacterized protein</fullName>
    </submittedName>
</protein>
<evidence type="ECO:0000256" key="1">
    <source>
        <dbReference type="SAM" id="MobiDB-lite"/>
    </source>
</evidence>
<dbReference type="Proteomes" id="UP000887565">
    <property type="component" value="Unplaced"/>
</dbReference>
<accession>A0A915K3C2</accession>
<name>A0A915K3C2_ROMCU</name>
<reference evidence="3" key="1">
    <citation type="submission" date="2022-11" db="UniProtKB">
        <authorList>
            <consortium name="WormBaseParasite"/>
        </authorList>
    </citation>
    <scope>IDENTIFICATION</scope>
</reference>
<dbReference type="AlphaFoldDB" id="A0A915K3C2"/>
<feature type="region of interest" description="Disordered" evidence="1">
    <location>
        <begin position="1"/>
        <end position="26"/>
    </location>
</feature>
<sequence>MQINELDDQQHRHLHRSGVPQKDENDSDLSLLDFYIIFGKHKLASNMTFAAGFSIIREILHVAIK</sequence>
<proteinExistence type="predicted"/>
<dbReference type="WBParaSite" id="nRc.2.0.1.t32707-RA">
    <property type="protein sequence ID" value="nRc.2.0.1.t32707-RA"/>
    <property type="gene ID" value="nRc.2.0.1.g32707"/>
</dbReference>
<keyword evidence="2" id="KW-1185">Reference proteome</keyword>
<evidence type="ECO:0000313" key="3">
    <source>
        <dbReference type="WBParaSite" id="nRc.2.0.1.t32707-RA"/>
    </source>
</evidence>
<evidence type="ECO:0000313" key="2">
    <source>
        <dbReference type="Proteomes" id="UP000887565"/>
    </source>
</evidence>